<evidence type="ECO:0000259" key="1">
    <source>
        <dbReference type="PROSITE" id="PS50181"/>
    </source>
</evidence>
<dbReference type="Pfam" id="PF22732">
    <property type="entry name" value="MSL3_chromo-like"/>
    <property type="match status" value="1"/>
</dbReference>
<dbReference type="Proteomes" id="UP000887540">
    <property type="component" value="Unplaced"/>
</dbReference>
<accession>A0A914BU91</accession>
<protein>
    <submittedName>
        <fullName evidence="3">F-box domain-containing protein</fullName>
    </submittedName>
</protein>
<feature type="domain" description="F-box" evidence="1">
    <location>
        <begin position="147"/>
        <end position="192"/>
    </location>
</feature>
<proteinExistence type="predicted"/>
<dbReference type="InterPro" id="IPR036047">
    <property type="entry name" value="F-box-like_dom_sf"/>
</dbReference>
<dbReference type="PROSITE" id="PS50181">
    <property type="entry name" value="FBOX"/>
    <property type="match status" value="1"/>
</dbReference>
<sequence length="470" mass="54947">MSRKRKNQILNEPPAKLANIEECRLKYMVGEMVLCKSEIDNFFYEAKITAITKSEEGEFFYKVHFKGWKAKYDENVPDSETEFRFKYHTIGNVQNAQEEIKLAKMRKKVGVITNSETLPKQLNMKKLSKFTKMITPDLPPIVIPANSGTCAELPDDILVNIFKYLRREDIDNCRLVCSKWNQAIEKAAYRLPACKIHSVCFNAERDKSIMFKSFSGCFVRFSNLDKDLWQPTRFIFKTSSLESFRIVALSDFPLVDKLQRITKLTNGRIRTDKLVLDIGETIALKWLNKLPQIVQEYISTPNVHLKLLPLTFAYLLTHPEMIYFCPNTQVNIRVKIGSRKGANWIEKNRNALVYFLLGTTVRCAPRYFLDIYLMEIDACLIIEPIVKAFLIIDEPSLFFKQIEIFHDREEISYLKEYGFVLNRSHGQRQIHHLKRPQNDWILEADFHVFDGTIYSMRLSPICVVNENYPY</sequence>
<reference evidence="3" key="1">
    <citation type="submission" date="2022-11" db="UniProtKB">
        <authorList>
            <consortium name="WormBaseParasite"/>
        </authorList>
    </citation>
    <scope>IDENTIFICATION</scope>
</reference>
<dbReference type="SUPFAM" id="SSF81383">
    <property type="entry name" value="F-box domain"/>
    <property type="match status" value="1"/>
</dbReference>
<dbReference type="Pfam" id="PF12937">
    <property type="entry name" value="F-box-like"/>
    <property type="match status" value="1"/>
</dbReference>
<dbReference type="SMART" id="SM00256">
    <property type="entry name" value="FBOX"/>
    <property type="match status" value="1"/>
</dbReference>
<dbReference type="InterPro" id="IPR053820">
    <property type="entry name" value="MSL3_chromo-like"/>
</dbReference>
<evidence type="ECO:0000313" key="2">
    <source>
        <dbReference type="Proteomes" id="UP000887540"/>
    </source>
</evidence>
<dbReference type="WBParaSite" id="ACRNAN_Path_1002.g3847.t1">
    <property type="protein sequence ID" value="ACRNAN_Path_1002.g3847.t1"/>
    <property type="gene ID" value="ACRNAN_Path_1002.g3847"/>
</dbReference>
<name>A0A914BU91_9BILA</name>
<evidence type="ECO:0000313" key="3">
    <source>
        <dbReference type="WBParaSite" id="ACRNAN_Path_1002.g3847.t1"/>
    </source>
</evidence>
<dbReference type="Gene3D" id="2.30.30.140">
    <property type="match status" value="1"/>
</dbReference>
<dbReference type="InterPro" id="IPR016197">
    <property type="entry name" value="Chromo-like_dom_sf"/>
</dbReference>
<dbReference type="SUPFAM" id="SSF54160">
    <property type="entry name" value="Chromo domain-like"/>
    <property type="match status" value="1"/>
</dbReference>
<dbReference type="CDD" id="cd09917">
    <property type="entry name" value="F-box_SF"/>
    <property type="match status" value="1"/>
</dbReference>
<dbReference type="InterPro" id="IPR001810">
    <property type="entry name" value="F-box_dom"/>
</dbReference>
<organism evidence="2 3">
    <name type="scientific">Acrobeloides nanus</name>
    <dbReference type="NCBI Taxonomy" id="290746"/>
    <lineage>
        <taxon>Eukaryota</taxon>
        <taxon>Metazoa</taxon>
        <taxon>Ecdysozoa</taxon>
        <taxon>Nematoda</taxon>
        <taxon>Chromadorea</taxon>
        <taxon>Rhabditida</taxon>
        <taxon>Tylenchina</taxon>
        <taxon>Cephalobomorpha</taxon>
        <taxon>Cephaloboidea</taxon>
        <taxon>Cephalobidae</taxon>
        <taxon>Acrobeloides</taxon>
    </lineage>
</organism>
<dbReference type="Gene3D" id="1.20.1280.50">
    <property type="match status" value="1"/>
</dbReference>
<dbReference type="AlphaFoldDB" id="A0A914BU91"/>
<keyword evidence="2" id="KW-1185">Reference proteome</keyword>